<proteinExistence type="predicted"/>
<evidence type="ECO:0000256" key="1">
    <source>
        <dbReference type="SAM" id="MobiDB-lite"/>
    </source>
</evidence>
<feature type="compositionally biased region" description="Basic residues" evidence="1">
    <location>
        <begin position="88"/>
        <end position="101"/>
    </location>
</feature>
<dbReference type="RefSeq" id="XP_003025806.1">
    <property type="nucleotide sequence ID" value="XM_003025760.1"/>
</dbReference>
<dbReference type="KEGG" id="tve:TRV_00009"/>
<evidence type="ECO:0000313" key="2">
    <source>
        <dbReference type="EMBL" id="EFE45195.1"/>
    </source>
</evidence>
<reference evidence="3" key="1">
    <citation type="journal article" date="2011" name="Genome Biol.">
        <title>Comparative and functional genomics provide insights into the pathogenicity of dermatophytic fungi.</title>
        <authorList>
            <person name="Burmester A."/>
            <person name="Shelest E."/>
            <person name="Gloeckner G."/>
            <person name="Heddergott C."/>
            <person name="Schindler S."/>
            <person name="Staib P."/>
            <person name="Heidel A."/>
            <person name="Felder M."/>
            <person name="Petzold A."/>
            <person name="Szafranski K."/>
            <person name="Feuermann M."/>
            <person name="Pedruzzi I."/>
            <person name="Priebe S."/>
            <person name="Groth M."/>
            <person name="Winkler R."/>
            <person name="Li W."/>
            <person name="Kniemeyer O."/>
            <person name="Schroeckh V."/>
            <person name="Hertweck C."/>
            <person name="Hube B."/>
            <person name="White T.C."/>
            <person name="Platzer M."/>
            <person name="Guthke R."/>
            <person name="Heitman J."/>
            <person name="Woestemeyer J."/>
            <person name="Zipfel P.F."/>
            <person name="Monod M."/>
            <person name="Brakhage A.A."/>
        </authorList>
    </citation>
    <scope>NUCLEOTIDE SEQUENCE [LARGE SCALE GENOMIC DNA]</scope>
    <source>
        <strain evidence="3">HKI 0517</strain>
    </source>
</reference>
<protein>
    <submittedName>
        <fullName evidence="2">Uncharacterized protein</fullName>
    </submittedName>
</protein>
<accession>D4CYX2</accession>
<gene>
    <name evidence="2" type="ORF">TRV_00009</name>
</gene>
<sequence length="101" mass="11492">MSTAVLLHDRLGPGKASFLLQTKTRRRSRKEEQEQQTQKKQNRDSERGRDSEKGGGYLGYLEPYPRAMGGRGTSKDRAAGRTAQQRQGKAKKKKTTREKEK</sequence>
<name>D4CYX2_TRIVH</name>
<dbReference type="HOGENOM" id="CLU_2293745_0_0_1"/>
<feature type="region of interest" description="Disordered" evidence="1">
    <location>
        <begin position="1"/>
        <end position="101"/>
    </location>
</feature>
<evidence type="ECO:0000313" key="3">
    <source>
        <dbReference type="Proteomes" id="UP000008383"/>
    </source>
</evidence>
<comment type="caution">
    <text evidence="2">The sequence shown here is derived from an EMBL/GenBank/DDBJ whole genome shotgun (WGS) entry which is preliminary data.</text>
</comment>
<organism evidence="2 3">
    <name type="scientific">Trichophyton verrucosum (strain HKI 0517)</name>
    <dbReference type="NCBI Taxonomy" id="663202"/>
    <lineage>
        <taxon>Eukaryota</taxon>
        <taxon>Fungi</taxon>
        <taxon>Dikarya</taxon>
        <taxon>Ascomycota</taxon>
        <taxon>Pezizomycotina</taxon>
        <taxon>Eurotiomycetes</taxon>
        <taxon>Eurotiomycetidae</taxon>
        <taxon>Onygenales</taxon>
        <taxon>Arthrodermataceae</taxon>
        <taxon>Trichophyton</taxon>
    </lineage>
</organism>
<dbReference type="Proteomes" id="UP000008383">
    <property type="component" value="Unassembled WGS sequence"/>
</dbReference>
<dbReference type="GeneID" id="9582049"/>
<dbReference type="AlphaFoldDB" id="D4CYX2"/>
<feature type="compositionally biased region" description="Basic and acidic residues" evidence="1">
    <location>
        <begin position="41"/>
        <end position="53"/>
    </location>
</feature>
<dbReference type="EMBL" id="ACYE01000001">
    <property type="protein sequence ID" value="EFE45195.1"/>
    <property type="molecule type" value="Genomic_DNA"/>
</dbReference>
<keyword evidence="3" id="KW-1185">Reference proteome</keyword>